<dbReference type="Proteomes" id="UP000051574">
    <property type="component" value="Unassembled WGS sequence"/>
</dbReference>
<dbReference type="EMBL" id="LJIG01009411">
    <property type="protein sequence ID" value="KRT83134.1"/>
    <property type="molecule type" value="Genomic_DNA"/>
</dbReference>
<gene>
    <name evidence="8" type="ORF">AMK59_3135</name>
</gene>
<dbReference type="InterPro" id="IPR052224">
    <property type="entry name" value="THAP_domain_protein"/>
</dbReference>
<dbReference type="SMART" id="SM00692">
    <property type="entry name" value="DM3"/>
    <property type="match status" value="1"/>
</dbReference>
<accession>A0A0T6B7G9</accession>
<feature type="coiled-coil region" evidence="6">
    <location>
        <begin position="156"/>
        <end position="197"/>
    </location>
</feature>
<proteinExistence type="predicted"/>
<name>A0A0T6B7G9_9SCAR</name>
<evidence type="ECO:0000256" key="5">
    <source>
        <dbReference type="PROSITE-ProRule" id="PRU00309"/>
    </source>
</evidence>
<organism evidence="8 9">
    <name type="scientific">Oryctes borbonicus</name>
    <dbReference type="NCBI Taxonomy" id="1629725"/>
    <lineage>
        <taxon>Eukaryota</taxon>
        <taxon>Metazoa</taxon>
        <taxon>Ecdysozoa</taxon>
        <taxon>Arthropoda</taxon>
        <taxon>Hexapoda</taxon>
        <taxon>Insecta</taxon>
        <taxon>Pterygota</taxon>
        <taxon>Neoptera</taxon>
        <taxon>Endopterygota</taxon>
        <taxon>Coleoptera</taxon>
        <taxon>Polyphaga</taxon>
        <taxon>Scarabaeiformia</taxon>
        <taxon>Scarabaeidae</taxon>
        <taxon>Dynastinae</taxon>
        <taxon>Oryctes</taxon>
    </lineage>
</organism>
<keyword evidence="9" id="KW-1185">Reference proteome</keyword>
<dbReference type="GO" id="GO:0003677">
    <property type="term" value="F:DNA binding"/>
    <property type="evidence" value="ECO:0007669"/>
    <property type="project" value="UniProtKB-UniRule"/>
</dbReference>
<keyword evidence="3" id="KW-0862">Zinc</keyword>
<protein>
    <recommendedName>
        <fullName evidence="7">THAP-type domain-containing protein</fullName>
    </recommendedName>
</protein>
<dbReference type="PANTHER" id="PTHR46927:SF3">
    <property type="entry name" value="THAP-TYPE DOMAIN-CONTAINING PROTEIN"/>
    <property type="match status" value="1"/>
</dbReference>
<evidence type="ECO:0000256" key="3">
    <source>
        <dbReference type="ARBA" id="ARBA00022833"/>
    </source>
</evidence>
<dbReference type="GO" id="GO:0008270">
    <property type="term" value="F:zinc ion binding"/>
    <property type="evidence" value="ECO:0007669"/>
    <property type="project" value="UniProtKB-KW"/>
</dbReference>
<dbReference type="InterPro" id="IPR038441">
    <property type="entry name" value="THAP_Znf_sf"/>
</dbReference>
<dbReference type="PROSITE" id="PS50950">
    <property type="entry name" value="ZF_THAP"/>
    <property type="match status" value="1"/>
</dbReference>
<evidence type="ECO:0000256" key="1">
    <source>
        <dbReference type="ARBA" id="ARBA00022723"/>
    </source>
</evidence>
<dbReference type="Pfam" id="PF05485">
    <property type="entry name" value="THAP"/>
    <property type="match status" value="1"/>
</dbReference>
<sequence>MPGRHCAVAVCKNNSIAVRLNNANITFHRFPKAKVSKTARAEWIRRCQRADKFNPDTSQICSIHFCETDYERDLQNELLNLPIKKRLKKDAIPTLYLGLEEKKSNSAIQRNERAALKQRKLEIEQILASNIEACDVVPCDVEFVECSVVNEVDDSNECWKEKYQQLLIDYKELERKYEELQKKHIEEKQDLLVLQKRLRSQNAYYKCKTLNFKTYQPNPFSKIFRQNQMDLILKKYEGIN</sequence>
<comment type="caution">
    <text evidence="8">The sequence shown here is derived from an EMBL/GenBank/DDBJ whole genome shotgun (WGS) entry which is preliminary data.</text>
</comment>
<evidence type="ECO:0000313" key="9">
    <source>
        <dbReference type="Proteomes" id="UP000051574"/>
    </source>
</evidence>
<keyword evidence="2 5" id="KW-0863">Zinc-finger</keyword>
<keyword evidence="1" id="KW-0479">Metal-binding</keyword>
<dbReference type="SUPFAM" id="SSF57716">
    <property type="entry name" value="Glucocorticoid receptor-like (DNA-binding domain)"/>
    <property type="match status" value="1"/>
</dbReference>
<dbReference type="OrthoDB" id="6611136at2759"/>
<dbReference type="PANTHER" id="PTHR46927">
    <property type="entry name" value="AGAP005574-PA"/>
    <property type="match status" value="1"/>
</dbReference>
<keyword evidence="4 5" id="KW-0238">DNA-binding</keyword>
<evidence type="ECO:0000313" key="8">
    <source>
        <dbReference type="EMBL" id="KRT83134.1"/>
    </source>
</evidence>
<reference evidence="8 9" key="1">
    <citation type="submission" date="2015-09" db="EMBL/GenBank/DDBJ databases">
        <title>Draft genome of the scarab beetle Oryctes borbonicus.</title>
        <authorList>
            <person name="Meyer J.M."/>
            <person name="Markov G.V."/>
            <person name="Baskaran P."/>
            <person name="Herrmann M."/>
            <person name="Sommer R.J."/>
            <person name="Roedelsperger C."/>
        </authorList>
    </citation>
    <scope>NUCLEOTIDE SEQUENCE [LARGE SCALE GENOMIC DNA]</scope>
    <source>
        <strain evidence="8">OB123</strain>
        <tissue evidence="8">Whole animal</tissue>
    </source>
</reference>
<evidence type="ECO:0000256" key="6">
    <source>
        <dbReference type="SAM" id="Coils"/>
    </source>
</evidence>
<keyword evidence="6" id="KW-0175">Coiled coil</keyword>
<evidence type="ECO:0000256" key="2">
    <source>
        <dbReference type="ARBA" id="ARBA00022771"/>
    </source>
</evidence>
<dbReference type="InterPro" id="IPR006612">
    <property type="entry name" value="THAP_Znf"/>
</dbReference>
<dbReference type="AlphaFoldDB" id="A0A0T6B7G9"/>
<evidence type="ECO:0000256" key="4">
    <source>
        <dbReference type="ARBA" id="ARBA00023125"/>
    </source>
</evidence>
<feature type="domain" description="THAP-type" evidence="7">
    <location>
        <begin position="1"/>
        <end position="96"/>
    </location>
</feature>
<dbReference type="Gene3D" id="6.20.210.20">
    <property type="entry name" value="THAP domain"/>
    <property type="match status" value="1"/>
</dbReference>
<dbReference type="SMART" id="SM00980">
    <property type="entry name" value="THAP"/>
    <property type="match status" value="1"/>
</dbReference>
<evidence type="ECO:0000259" key="7">
    <source>
        <dbReference type="PROSITE" id="PS50950"/>
    </source>
</evidence>